<dbReference type="OrthoDB" id="433955at2759"/>
<evidence type="ECO:0000313" key="1">
    <source>
        <dbReference type="EMBL" id="CAE7577723.1"/>
    </source>
</evidence>
<dbReference type="CDD" id="cd02440">
    <property type="entry name" value="AdoMet_MTases"/>
    <property type="match status" value="1"/>
</dbReference>
<dbReference type="EMBL" id="CAJNJA010027520">
    <property type="protein sequence ID" value="CAE7577723.1"/>
    <property type="molecule type" value="Genomic_DNA"/>
</dbReference>
<dbReference type="Pfam" id="PF10294">
    <property type="entry name" value="Methyltransf_16"/>
    <property type="match status" value="1"/>
</dbReference>
<reference evidence="1" key="1">
    <citation type="submission" date="2021-02" db="EMBL/GenBank/DDBJ databases">
        <authorList>
            <person name="Dougan E. K."/>
            <person name="Rhodes N."/>
            <person name="Thang M."/>
            <person name="Chan C."/>
        </authorList>
    </citation>
    <scope>NUCLEOTIDE SEQUENCE</scope>
</reference>
<dbReference type="PANTHER" id="PTHR14614">
    <property type="entry name" value="HEPATOCELLULAR CARCINOMA-ASSOCIATED ANTIGEN"/>
    <property type="match status" value="1"/>
</dbReference>
<dbReference type="Proteomes" id="UP000601435">
    <property type="component" value="Unassembled WGS sequence"/>
</dbReference>
<dbReference type="Gene3D" id="3.40.50.150">
    <property type="entry name" value="Vaccinia Virus protein VP39"/>
    <property type="match status" value="1"/>
</dbReference>
<evidence type="ECO:0000313" key="2">
    <source>
        <dbReference type="Proteomes" id="UP000601435"/>
    </source>
</evidence>
<dbReference type="InterPro" id="IPR019410">
    <property type="entry name" value="Methyltransf_16"/>
</dbReference>
<organism evidence="1 2">
    <name type="scientific">Symbiodinium necroappetens</name>
    <dbReference type="NCBI Taxonomy" id="1628268"/>
    <lineage>
        <taxon>Eukaryota</taxon>
        <taxon>Sar</taxon>
        <taxon>Alveolata</taxon>
        <taxon>Dinophyceae</taxon>
        <taxon>Suessiales</taxon>
        <taxon>Symbiodiniaceae</taxon>
        <taxon>Symbiodinium</taxon>
    </lineage>
</organism>
<dbReference type="InterPro" id="IPR029063">
    <property type="entry name" value="SAM-dependent_MTases_sf"/>
</dbReference>
<gene>
    <name evidence="1" type="ORF">SNEC2469_LOCUS16839</name>
</gene>
<proteinExistence type="predicted"/>
<name>A0A812UJ92_9DINO</name>
<sequence>LLASSRQPLRVLEIGCGSSALPSLVTSCLPGTEVVATDLPEVVELAVQNRKHNQLVLSESGASDVLFLSHDYSQAAYVEGAPFDVLLLADLLYDGALQEALLSSVAACVQPDGGVAFVAYKERDAAVESAFFTSLSRPGASADVADVELCEGDTEEML</sequence>
<protein>
    <submittedName>
        <fullName evidence="1">Uncharacterized protein</fullName>
    </submittedName>
</protein>
<keyword evidence="2" id="KW-1185">Reference proteome</keyword>
<accession>A0A812UJ92</accession>
<feature type="non-terminal residue" evidence="1">
    <location>
        <position position="158"/>
    </location>
</feature>
<dbReference type="SUPFAM" id="SSF53335">
    <property type="entry name" value="S-adenosyl-L-methionine-dependent methyltransferases"/>
    <property type="match status" value="1"/>
</dbReference>
<dbReference type="AlphaFoldDB" id="A0A812UJ92"/>
<comment type="caution">
    <text evidence="1">The sequence shown here is derived from an EMBL/GenBank/DDBJ whole genome shotgun (WGS) entry which is preliminary data.</text>
</comment>